<organism evidence="1 2">
    <name type="scientific">Paenibacillus tyrfis</name>
    <dbReference type="NCBI Taxonomy" id="1501230"/>
    <lineage>
        <taxon>Bacteria</taxon>
        <taxon>Bacillati</taxon>
        <taxon>Bacillota</taxon>
        <taxon>Bacilli</taxon>
        <taxon>Bacillales</taxon>
        <taxon>Paenibacillaceae</taxon>
        <taxon>Paenibacillus</taxon>
    </lineage>
</organism>
<dbReference type="Pfam" id="PF04308">
    <property type="entry name" value="RNaseH_like"/>
    <property type="match status" value="1"/>
</dbReference>
<keyword evidence="2" id="KW-1185">Reference proteome</keyword>
<dbReference type="PANTHER" id="PTHR39961:SF1">
    <property type="entry name" value="DUF458 DOMAIN-CONTAINING PROTEIN"/>
    <property type="match status" value="1"/>
</dbReference>
<dbReference type="eggNOG" id="COG1978">
    <property type="taxonomic scope" value="Bacteria"/>
</dbReference>
<comment type="caution">
    <text evidence="1">The sequence shown here is derived from an EMBL/GenBank/DDBJ whole genome shotgun (WGS) entry which is preliminary data.</text>
</comment>
<reference evidence="1 2" key="1">
    <citation type="submission" date="2014-06" db="EMBL/GenBank/DDBJ databases">
        <title>Draft genome sequence of Paenibacillus sp. MSt1.</title>
        <authorList>
            <person name="Aw Y.K."/>
            <person name="Ong K.S."/>
            <person name="Gan H.M."/>
            <person name="Lee S.M."/>
        </authorList>
    </citation>
    <scope>NUCLEOTIDE SEQUENCE [LARGE SCALE GENOMIC DNA]</scope>
    <source>
        <strain evidence="1 2">MSt1</strain>
    </source>
</reference>
<evidence type="ECO:0008006" key="3">
    <source>
        <dbReference type="Google" id="ProtNLM"/>
    </source>
</evidence>
<proteinExistence type="predicted"/>
<evidence type="ECO:0000313" key="1">
    <source>
        <dbReference type="EMBL" id="KEQ23082.1"/>
    </source>
</evidence>
<dbReference type="AlphaFoldDB" id="A0A081NXA9"/>
<sequence>MMFLSPTRGSVALEEMVKILHDFVQEDQEASYKLVIGTDSHTTRRSTTLVTAVIIHRIGKGARFFYRKRSSRPLFDLRTRIYRETELSLELVELLNRSGMSDLTSQWPLEIHIDIGQQGETKVLIQEICGWVTSIGYEARIKPMSFGASSVADRFAE</sequence>
<dbReference type="PANTHER" id="PTHR39961">
    <property type="entry name" value="HYPOTHETICAL CYTOSOLIC PROTEIN"/>
    <property type="match status" value="1"/>
</dbReference>
<dbReference type="EMBL" id="JNVM01000026">
    <property type="protein sequence ID" value="KEQ23082.1"/>
    <property type="molecule type" value="Genomic_DNA"/>
</dbReference>
<protein>
    <recommendedName>
        <fullName evidence="3">DUF458 domain-containing protein</fullName>
    </recommendedName>
</protein>
<dbReference type="OrthoDB" id="37369at2"/>
<evidence type="ECO:0000313" key="2">
    <source>
        <dbReference type="Proteomes" id="UP000028123"/>
    </source>
</evidence>
<accession>A0A081NXA9</accession>
<dbReference type="InterPro" id="IPR007405">
    <property type="entry name" value="Phage_KVP40_Orf299"/>
</dbReference>
<dbReference type="Proteomes" id="UP000028123">
    <property type="component" value="Unassembled WGS sequence"/>
</dbReference>
<dbReference type="RefSeq" id="WP_036689785.1">
    <property type="nucleotide sequence ID" value="NZ_FYEP01000027.1"/>
</dbReference>
<gene>
    <name evidence="1" type="ORF">ET33_18645</name>
</gene>
<name>A0A081NXA9_9BACL</name>